<dbReference type="EnsemblPlants" id="TuG1812G0600001057.01.T01">
    <property type="protein sequence ID" value="TuG1812G0600001057.01.T01"/>
    <property type="gene ID" value="TuG1812G0600001057.01"/>
</dbReference>
<reference evidence="3" key="1">
    <citation type="journal article" date="2013" name="Nature">
        <title>Draft genome of the wheat A-genome progenitor Triticum urartu.</title>
        <authorList>
            <person name="Ling H.Q."/>
            <person name="Zhao S."/>
            <person name="Liu D."/>
            <person name="Wang J."/>
            <person name="Sun H."/>
            <person name="Zhang C."/>
            <person name="Fan H."/>
            <person name="Li D."/>
            <person name="Dong L."/>
            <person name="Tao Y."/>
            <person name="Gao C."/>
            <person name="Wu H."/>
            <person name="Li Y."/>
            <person name="Cui Y."/>
            <person name="Guo X."/>
            <person name="Zheng S."/>
            <person name="Wang B."/>
            <person name="Yu K."/>
            <person name="Liang Q."/>
            <person name="Yang W."/>
            <person name="Lou X."/>
            <person name="Chen J."/>
            <person name="Feng M."/>
            <person name="Jian J."/>
            <person name="Zhang X."/>
            <person name="Luo G."/>
            <person name="Jiang Y."/>
            <person name="Liu J."/>
            <person name="Wang Z."/>
            <person name="Sha Y."/>
            <person name="Zhang B."/>
            <person name="Wu H."/>
            <person name="Tang D."/>
            <person name="Shen Q."/>
            <person name="Xue P."/>
            <person name="Zou S."/>
            <person name="Wang X."/>
            <person name="Liu X."/>
            <person name="Wang F."/>
            <person name="Yang Y."/>
            <person name="An X."/>
            <person name="Dong Z."/>
            <person name="Zhang K."/>
            <person name="Zhang X."/>
            <person name="Luo M.C."/>
            <person name="Dvorak J."/>
            <person name="Tong Y."/>
            <person name="Wang J."/>
            <person name="Yang H."/>
            <person name="Li Z."/>
            <person name="Wang D."/>
            <person name="Zhang A."/>
            <person name="Wang J."/>
        </authorList>
    </citation>
    <scope>NUCLEOTIDE SEQUENCE</scope>
    <source>
        <strain evidence="3">cv. G1812</strain>
    </source>
</reference>
<feature type="region of interest" description="Disordered" evidence="1">
    <location>
        <begin position="114"/>
        <end position="151"/>
    </location>
</feature>
<name>A0A8R7QKQ4_TRIUA</name>
<reference evidence="2" key="2">
    <citation type="submission" date="2018-03" db="EMBL/GenBank/DDBJ databases">
        <title>The Triticum urartu genome reveals the dynamic nature of wheat genome evolution.</title>
        <authorList>
            <person name="Ling H."/>
            <person name="Ma B."/>
            <person name="Shi X."/>
            <person name="Liu H."/>
            <person name="Dong L."/>
            <person name="Sun H."/>
            <person name="Cao Y."/>
            <person name="Gao Q."/>
            <person name="Zheng S."/>
            <person name="Li Y."/>
            <person name="Yu Y."/>
            <person name="Du H."/>
            <person name="Qi M."/>
            <person name="Li Y."/>
            <person name="Yu H."/>
            <person name="Cui Y."/>
            <person name="Wang N."/>
            <person name="Chen C."/>
            <person name="Wu H."/>
            <person name="Zhao Y."/>
            <person name="Zhang J."/>
            <person name="Li Y."/>
            <person name="Zhou W."/>
            <person name="Zhang B."/>
            <person name="Hu W."/>
            <person name="Eijk M."/>
            <person name="Tang J."/>
            <person name="Witsenboer H."/>
            <person name="Zhao S."/>
            <person name="Li Z."/>
            <person name="Zhang A."/>
            <person name="Wang D."/>
            <person name="Liang C."/>
        </authorList>
    </citation>
    <scope>NUCLEOTIDE SEQUENCE [LARGE SCALE GENOMIC DNA]</scope>
    <source>
        <strain evidence="2">cv. G1812</strain>
    </source>
</reference>
<keyword evidence="3" id="KW-1185">Reference proteome</keyword>
<dbReference type="Proteomes" id="UP000015106">
    <property type="component" value="Chromosome 6"/>
</dbReference>
<organism evidence="2 3">
    <name type="scientific">Triticum urartu</name>
    <name type="common">Red wild einkorn</name>
    <name type="synonym">Crithodium urartu</name>
    <dbReference type="NCBI Taxonomy" id="4572"/>
    <lineage>
        <taxon>Eukaryota</taxon>
        <taxon>Viridiplantae</taxon>
        <taxon>Streptophyta</taxon>
        <taxon>Embryophyta</taxon>
        <taxon>Tracheophyta</taxon>
        <taxon>Spermatophyta</taxon>
        <taxon>Magnoliopsida</taxon>
        <taxon>Liliopsida</taxon>
        <taxon>Poales</taxon>
        <taxon>Poaceae</taxon>
        <taxon>BOP clade</taxon>
        <taxon>Pooideae</taxon>
        <taxon>Triticodae</taxon>
        <taxon>Triticeae</taxon>
        <taxon>Triticinae</taxon>
        <taxon>Triticum</taxon>
    </lineage>
</organism>
<dbReference type="Gramene" id="TuG1812G0600001057.01.T01">
    <property type="protein sequence ID" value="TuG1812G0600001057.01.T01"/>
    <property type="gene ID" value="TuG1812G0600001057.01"/>
</dbReference>
<proteinExistence type="predicted"/>
<evidence type="ECO:0000313" key="3">
    <source>
        <dbReference type="Proteomes" id="UP000015106"/>
    </source>
</evidence>
<dbReference type="EnsemblPlants" id="TuG1812G0600001057.01.T03">
    <property type="protein sequence ID" value="TuG1812G0600001057.01.T03"/>
    <property type="gene ID" value="TuG1812G0600001057.01"/>
</dbReference>
<evidence type="ECO:0000256" key="1">
    <source>
        <dbReference type="SAM" id="MobiDB-lite"/>
    </source>
</evidence>
<feature type="compositionally biased region" description="Basic and acidic residues" evidence="1">
    <location>
        <begin position="126"/>
        <end position="136"/>
    </location>
</feature>
<dbReference type="Gramene" id="TuG1812G0600001057.01.T03">
    <property type="protein sequence ID" value="TuG1812G0600001057.01.T03"/>
    <property type="gene ID" value="TuG1812G0600001057.01"/>
</dbReference>
<dbReference type="Gramene" id="TuG1812G0600001057.01.T02">
    <property type="protein sequence ID" value="TuG1812G0600001057.01.T02"/>
    <property type="gene ID" value="TuG1812G0600001057.01"/>
</dbReference>
<evidence type="ECO:0000313" key="2">
    <source>
        <dbReference type="EnsemblPlants" id="TuG1812G0600001057.01.T01"/>
    </source>
</evidence>
<dbReference type="EnsemblPlants" id="TuG1812G0600001057.01.T02">
    <property type="protein sequence ID" value="TuG1812G0600001057.01.T02"/>
    <property type="gene ID" value="TuG1812G0600001057.01"/>
</dbReference>
<accession>A0A8R7QKQ4</accession>
<reference evidence="2" key="3">
    <citation type="submission" date="2022-06" db="UniProtKB">
        <authorList>
            <consortium name="EnsemblPlants"/>
        </authorList>
    </citation>
    <scope>IDENTIFICATION</scope>
</reference>
<dbReference type="AlphaFoldDB" id="A0A8R7QKQ4"/>
<feature type="compositionally biased region" description="Polar residues" evidence="1">
    <location>
        <begin position="142"/>
        <end position="151"/>
    </location>
</feature>
<sequence length="151" mass="16368">AASGAPKPKSISVSLLVPPSPPLSQHTFNLNLNRRRRPRPTHRFARIAVSPNTASHPWPSSSPACCPVIHGRGAAAPSAAKAPPPSPLHRSWRGGNCSSGVAPPFFFLHQRPLSRSTPLSCPDSRPLQEKRWKEQEVEVSSLHMNNQELGS</sequence>
<protein>
    <submittedName>
        <fullName evidence="2">Uncharacterized protein</fullName>
    </submittedName>
</protein>